<evidence type="ECO:0000313" key="1">
    <source>
        <dbReference type="EMBL" id="KAF5731287.1"/>
    </source>
</evidence>
<dbReference type="Proteomes" id="UP000593562">
    <property type="component" value="Unassembled WGS sequence"/>
</dbReference>
<dbReference type="InParanoid" id="A0A7J7CBP3"/>
<reference evidence="1 2" key="1">
    <citation type="journal article" date="2020" name="Nat. Commun.">
        <title>Genome of Tripterygium wilfordii and identification of cytochrome P450 involved in triptolide biosynthesis.</title>
        <authorList>
            <person name="Tu L."/>
            <person name="Su P."/>
            <person name="Zhang Z."/>
            <person name="Gao L."/>
            <person name="Wang J."/>
            <person name="Hu T."/>
            <person name="Zhou J."/>
            <person name="Zhang Y."/>
            <person name="Zhao Y."/>
            <person name="Liu Y."/>
            <person name="Song Y."/>
            <person name="Tong Y."/>
            <person name="Lu Y."/>
            <person name="Yang J."/>
            <person name="Xu C."/>
            <person name="Jia M."/>
            <person name="Peters R.J."/>
            <person name="Huang L."/>
            <person name="Gao W."/>
        </authorList>
    </citation>
    <scope>NUCLEOTIDE SEQUENCE [LARGE SCALE GENOMIC DNA]</scope>
    <source>
        <strain evidence="2">cv. XIE 37</strain>
        <tissue evidence="1">Leaf</tissue>
    </source>
</reference>
<dbReference type="AlphaFoldDB" id="A0A7J7CBP3"/>
<sequence length="260" mass="30029">MGPLKPDRHIGPLKLSRPRGPLKPDSHEFIVCHCHAIRAVLSGSICNYHKPTSRNKEYRGPKLSWAKAANLITIYGLGRTELAHEPQIPWLDNHPLNMYNNIIFWKKYQRMNFIDCILELSRSGNIVIYGNETKDAFEEDWESKLRSHPDIPLFLELNRHITKPSSFDDTKGLPDTSMKKCIETIRDLYFNFEHLKQLSENMGATPKLQDAEQVVDYIFPYLIGALAERAFAMKWPLNTSFRPWISSSLFFFLKGSPLPV</sequence>
<name>A0A7J7CBP3_TRIWF</name>
<evidence type="ECO:0000313" key="2">
    <source>
        <dbReference type="Proteomes" id="UP000593562"/>
    </source>
</evidence>
<protein>
    <submittedName>
        <fullName evidence="1">Uncharacterized protein</fullName>
    </submittedName>
</protein>
<dbReference type="EMBL" id="JAAARO010000019">
    <property type="protein sequence ID" value="KAF5731287.1"/>
    <property type="molecule type" value="Genomic_DNA"/>
</dbReference>
<keyword evidence="2" id="KW-1185">Reference proteome</keyword>
<gene>
    <name evidence="1" type="ORF">HS088_TW19G00894</name>
</gene>
<organism evidence="1 2">
    <name type="scientific">Tripterygium wilfordii</name>
    <name type="common">Thunder God vine</name>
    <dbReference type="NCBI Taxonomy" id="458696"/>
    <lineage>
        <taxon>Eukaryota</taxon>
        <taxon>Viridiplantae</taxon>
        <taxon>Streptophyta</taxon>
        <taxon>Embryophyta</taxon>
        <taxon>Tracheophyta</taxon>
        <taxon>Spermatophyta</taxon>
        <taxon>Magnoliopsida</taxon>
        <taxon>eudicotyledons</taxon>
        <taxon>Gunneridae</taxon>
        <taxon>Pentapetalae</taxon>
        <taxon>rosids</taxon>
        <taxon>fabids</taxon>
        <taxon>Celastrales</taxon>
        <taxon>Celastraceae</taxon>
        <taxon>Tripterygium</taxon>
    </lineage>
</organism>
<proteinExistence type="predicted"/>
<accession>A0A7J7CBP3</accession>
<comment type="caution">
    <text evidence="1">The sequence shown here is derived from an EMBL/GenBank/DDBJ whole genome shotgun (WGS) entry which is preliminary data.</text>
</comment>